<evidence type="ECO:0000313" key="3">
    <source>
        <dbReference type="Proteomes" id="UP001589568"/>
    </source>
</evidence>
<accession>A0ABV5P2E5</accession>
<keyword evidence="1" id="KW-1133">Transmembrane helix</keyword>
<sequence>MTPRNRRTPSLLMPLLLTIAAVCAAATLFSPLLLDLLVPASPRWQELSAVGETYGAASAVLSAFALVAIGVSLFLQAREMRFAREDASRSHHFQLMQLQIENPALHNALGRVDSGLDPATHLYLNLVLSYWEMLFNVGDMPEPVLVKYAQADIFSTETGRRFWVRTREHRRAVAKSRRAVRFVAALDLAYRRSLEERPAPPSDAVVPAARSGRPAALLVAAAAAVAVAGISWLGRFRKRRAGG</sequence>
<reference evidence="2 3" key="1">
    <citation type="submission" date="2024-09" db="EMBL/GenBank/DDBJ databases">
        <authorList>
            <person name="Sun Q."/>
            <person name="Mori K."/>
        </authorList>
    </citation>
    <scope>NUCLEOTIDE SEQUENCE [LARGE SCALE GENOMIC DNA]</scope>
    <source>
        <strain evidence="2 3">JCM 3324</strain>
    </source>
</reference>
<keyword evidence="1" id="KW-0812">Transmembrane</keyword>
<evidence type="ECO:0000313" key="2">
    <source>
        <dbReference type="EMBL" id="MFB9476741.1"/>
    </source>
</evidence>
<gene>
    <name evidence="2" type="ORF">ACFFR3_45250</name>
</gene>
<name>A0ABV5P2E5_9ACTN</name>
<organism evidence="2 3">
    <name type="scientific">Nonomuraea salmonea</name>
    <dbReference type="NCBI Taxonomy" id="46181"/>
    <lineage>
        <taxon>Bacteria</taxon>
        <taxon>Bacillati</taxon>
        <taxon>Actinomycetota</taxon>
        <taxon>Actinomycetes</taxon>
        <taxon>Streptosporangiales</taxon>
        <taxon>Streptosporangiaceae</taxon>
        <taxon>Nonomuraea</taxon>
    </lineage>
</organism>
<dbReference type="InterPro" id="IPR045728">
    <property type="entry name" value="DUF6082"/>
</dbReference>
<keyword evidence="3" id="KW-1185">Reference proteome</keyword>
<dbReference type="Proteomes" id="UP001589568">
    <property type="component" value="Unassembled WGS sequence"/>
</dbReference>
<dbReference type="RefSeq" id="WP_364383835.1">
    <property type="nucleotide sequence ID" value="NZ_JBHMCF010000056.1"/>
</dbReference>
<dbReference type="EMBL" id="JBHMCF010000056">
    <property type="protein sequence ID" value="MFB9476741.1"/>
    <property type="molecule type" value="Genomic_DNA"/>
</dbReference>
<keyword evidence="1" id="KW-0472">Membrane</keyword>
<feature type="transmembrane region" description="Helical" evidence="1">
    <location>
        <begin position="54"/>
        <end position="75"/>
    </location>
</feature>
<comment type="caution">
    <text evidence="2">The sequence shown here is derived from an EMBL/GenBank/DDBJ whole genome shotgun (WGS) entry which is preliminary data.</text>
</comment>
<feature type="transmembrane region" description="Helical" evidence="1">
    <location>
        <begin position="12"/>
        <end position="34"/>
    </location>
</feature>
<protein>
    <submittedName>
        <fullName evidence="2">DUF6082 family protein</fullName>
    </submittedName>
</protein>
<evidence type="ECO:0000256" key="1">
    <source>
        <dbReference type="SAM" id="Phobius"/>
    </source>
</evidence>
<feature type="transmembrane region" description="Helical" evidence="1">
    <location>
        <begin position="215"/>
        <end position="234"/>
    </location>
</feature>
<proteinExistence type="predicted"/>
<dbReference type="Pfam" id="PF19560">
    <property type="entry name" value="DUF6082"/>
    <property type="match status" value="1"/>
</dbReference>